<proteinExistence type="predicted"/>
<dbReference type="GO" id="GO:0003676">
    <property type="term" value="F:nucleic acid binding"/>
    <property type="evidence" value="ECO:0007669"/>
    <property type="project" value="InterPro"/>
</dbReference>
<keyword evidence="4" id="KW-1185">Reference proteome</keyword>
<dbReference type="Pfam" id="PF00665">
    <property type="entry name" value="rve"/>
    <property type="match status" value="1"/>
</dbReference>
<dbReference type="InterPro" id="IPR050951">
    <property type="entry name" value="Retrovirus_Pol_polyprotein"/>
</dbReference>
<dbReference type="GO" id="GO:0015074">
    <property type="term" value="P:DNA integration"/>
    <property type="evidence" value="ECO:0007669"/>
    <property type="project" value="InterPro"/>
</dbReference>
<dbReference type="Proteomes" id="UP000886998">
    <property type="component" value="Unassembled WGS sequence"/>
</dbReference>
<comment type="caution">
    <text evidence="3">The sequence shown here is derived from an EMBL/GenBank/DDBJ whole genome shotgun (WGS) entry which is preliminary data.</text>
</comment>
<accession>A0A8X6M600</accession>
<dbReference type="OrthoDB" id="6496015at2759"/>
<dbReference type="InterPro" id="IPR036397">
    <property type="entry name" value="RNaseH_sf"/>
</dbReference>
<evidence type="ECO:0000259" key="2">
    <source>
        <dbReference type="PROSITE" id="PS50994"/>
    </source>
</evidence>
<evidence type="ECO:0000313" key="3">
    <source>
        <dbReference type="EMBL" id="GFS30560.1"/>
    </source>
</evidence>
<dbReference type="AlphaFoldDB" id="A0A8X6M600"/>
<feature type="domain" description="Integrase catalytic" evidence="2">
    <location>
        <begin position="65"/>
        <end position="160"/>
    </location>
</feature>
<dbReference type="EMBL" id="BMAV01024164">
    <property type="protein sequence ID" value="GFS30560.1"/>
    <property type="molecule type" value="Genomic_DNA"/>
</dbReference>
<dbReference type="PANTHER" id="PTHR37984:SF5">
    <property type="entry name" value="PROTEIN NYNRIN-LIKE"/>
    <property type="match status" value="1"/>
</dbReference>
<gene>
    <name evidence="3" type="ORF">TNIN_326091</name>
</gene>
<evidence type="ECO:0000313" key="4">
    <source>
        <dbReference type="Proteomes" id="UP000886998"/>
    </source>
</evidence>
<dbReference type="InterPro" id="IPR012337">
    <property type="entry name" value="RNaseH-like_sf"/>
</dbReference>
<evidence type="ECO:0000256" key="1">
    <source>
        <dbReference type="SAM" id="MobiDB-lite"/>
    </source>
</evidence>
<dbReference type="Gene3D" id="3.30.420.10">
    <property type="entry name" value="Ribonuclease H-like superfamily/Ribonuclease H"/>
    <property type="match status" value="1"/>
</dbReference>
<feature type="region of interest" description="Disordered" evidence="1">
    <location>
        <begin position="222"/>
        <end position="250"/>
    </location>
</feature>
<protein>
    <submittedName>
        <fullName evidence="3">Transposon Ty3-I Gag-Pol polyprotein</fullName>
    </submittedName>
</protein>
<feature type="compositionally biased region" description="Polar residues" evidence="1">
    <location>
        <begin position="222"/>
        <end position="247"/>
    </location>
</feature>
<dbReference type="PROSITE" id="PS50994">
    <property type="entry name" value="INTEGRASE"/>
    <property type="match status" value="1"/>
</dbReference>
<name>A0A8X6M600_9ARAC</name>
<organism evidence="3 4">
    <name type="scientific">Trichonephila inaurata madagascariensis</name>
    <dbReference type="NCBI Taxonomy" id="2747483"/>
    <lineage>
        <taxon>Eukaryota</taxon>
        <taxon>Metazoa</taxon>
        <taxon>Ecdysozoa</taxon>
        <taxon>Arthropoda</taxon>
        <taxon>Chelicerata</taxon>
        <taxon>Arachnida</taxon>
        <taxon>Araneae</taxon>
        <taxon>Araneomorphae</taxon>
        <taxon>Entelegynae</taxon>
        <taxon>Araneoidea</taxon>
        <taxon>Nephilidae</taxon>
        <taxon>Trichonephila</taxon>
        <taxon>Trichonephila inaurata</taxon>
    </lineage>
</organism>
<sequence>MAHVDVLSQPPHCMRIQNSVHLQFLKAQQADDQITAIKTLLETTPHENYIVKNKLLYKTANGNDLLMVPDKMQANIIKTAHKHHLGPPATTSKKHKHVFAVIDAFSKFTWLYPTKSTDSSEAINQLENQRHVFRNPARIITDKGSAFTSSAFEDYCNKHKTYFISPLQLVFQDLMAKLENTISLSLLCCQNFLWIILRNAQFQQQHDAPRQDGKKQIYQVQDENPRTSPAQASSQVSTTRPSSNKRTQFGPGLKLKQKYLGSYEVTKVKHNDTDDVEKCDFVDGPYKTSTCAEFMNSSQTRLTLLDFSI</sequence>
<reference evidence="3" key="1">
    <citation type="submission" date="2020-08" db="EMBL/GenBank/DDBJ databases">
        <title>Multicomponent nature underlies the extraordinary mechanical properties of spider dragline silk.</title>
        <authorList>
            <person name="Kono N."/>
            <person name="Nakamura H."/>
            <person name="Mori M."/>
            <person name="Yoshida Y."/>
            <person name="Ohtoshi R."/>
            <person name="Malay A.D."/>
            <person name="Moran D.A.P."/>
            <person name="Tomita M."/>
            <person name="Numata K."/>
            <person name="Arakawa K."/>
        </authorList>
    </citation>
    <scope>NUCLEOTIDE SEQUENCE</scope>
</reference>
<dbReference type="SUPFAM" id="SSF53098">
    <property type="entry name" value="Ribonuclease H-like"/>
    <property type="match status" value="1"/>
</dbReference>
<dbReference type="PANTHER" id="PTHR37984">
    <property type="entry name" value="PROTEIN CBG26694"/>
    <property type="match status" value="1"/>
</dbReference>
<dbReference type="InterPro" id="IPR001584">
    <property type="entry name" value="Integrase_cat-core"/>
</dbReference>